<evidence type="ECO:0000313" key="2">
    <source>
        <dbReference type="EMBL" id="MDD9205165.1"/>
    </source>
</evidence>
<protein>
    <submittedName>
        <fullName evidence="2">DUF3566 domain-containing protein</fullName>
    </submittedName>
</protein>
<dbReference type="EMBL" id="JARACI010000312">
    <property type="protein sequence ID" value="MDD9205165.1"/>
    <property type="molecule type" value="Genomic_DNA"/>
</dbReference>
<dbReference type="Proteomes" id="UP001165561">
    <property type="component" value="Unassembled WGS sequence"/>
</dbReference>
<feature type="non-terminal residue" evidence="2">
    <location>
        <position position="1"/>
    </location>
</feature>
<keyword evidence="3" id="KW-1185">Reference proteome</keyword>
<dbReference type="Pfam" id="PF12089">
    <property type="entry name" value="DUF3566"/>
    <property type="match status" value="1"/>
</dbReference>
<proteinExistence type="predicted"/>
<feature type="domain" description="DUF3566" evidence="1">
    <location>
        <begin position="2"/>
        <end position="95"/>
    </location>
</feature>
<comment type="caution">
    <text evidence="2">The sequence shown here is derived from an EMBL/GenBank/DDBJ whole genome shotgun (WGS) entry which is preliminary data.</text>
</comment>
<evidence type="ECO:0000313" key="3">
    <source>
        <dbReference type="Proteomes" id="UP001165561"/>
    </source>
</evidence>
<organism evidence="2 3">
    <name type="scientific">Georgenia halotolerans</name>
    <dbReference type="NCBI Taxonomy" id="3028317"/>
    <lineage>
        <taxon>Bacteria</taxon>
        <taxon>Bacillati</taxon>
        <taxon>Actinomycetota</taxon>
        <taxon>Actinomycetes</taxon>
        <taxon>Micrococcales</taxon>
        <taxon>Bogoriellaceae</taxon>
        <taxon>Georgenia</taxon>
    </lineage>
</organism>
<reference evidence="2" key="1">
    <citation type="submission" date="2023-02" db="EMBL/GenBank/DDBJ databases">
        <title>Georgenia sp.10Sc9-8, isolated from a soil sample collected from the Taklamakan desert.</title>
        <authorList>
            <person name="Liu S."/>
        </authorList>
    </citation>
    <scope>NUCLEOTIDE SEQUENCE</scope>
    <source>
        <strain evidence="2">10Sc9-8</strain>
    </source>
</reference>
<sequence>GSVAIGIGLVVATAVVWSVLDSMHVFADIEELLISIGSEDLVGLMSYVEFDRVVSMATIIAVLDVLLLTALSTIGAFVYNLIAALVGGLHLTLTDD</sequence>
<name>A0ABT5TVI9_9MICO</name>
<gene>
    <name evidence="2" type="ORF">PU560_01630</name>
</gene>
<evidence type="ECO:0000259" key="1">
    <source>
        <dbReference type="Pfam" id="PF12089"/>
    </source>
</evidence>
<accession>A0ABT5TVI9</accession>
<dbReference type="InterPro" id="IPR021949">
    <property type="entry name" value="DUF3566_TM"/>
</dbReference>